<dbReference type="PANTHER" id="PTHR48098:SF1">
    <property type="entry name" value="DIACYLGLYCEROL ACYLTRANSFERASE_MYCOLYLTRANSFERASE AG85A"/>
    <property type="match status" value="1"/>
</dbReference>
<dbReference type="PANTHER" id="PTHR48098">
    <property type="entry name" value="ENTEROCHELIN ESTERASE-RELATED"/>
    <property type="match status" value="1"/>
</dbReference>
<dbReference type="GO" id="GO:0005576">
    <property type="term" value="C:extracellular region"/>
    <property type="evidence" value="ECO:0007669"/>
    <property type="project" value="UniProtKB-SubCell"/>
</dbReference>
<dbReference type="AlphaFoldDB" id="A0A1Q4HQ93"/>
<dbReference type="Gene3D" id="3.40.50.1820">
    <property type="entry name" value="alpha/beta hydrolase"/>
    <property type="match status" value="1"/>
</dbReference>
<evidence type="ECO:0000256" key="1">
    <source>
        <dbReference type="ARBA" id="ARBA00004613"/>
    </source>
</evidence>
<dbReference type="InterPro" id="IPR029058">
    <property type="entry name" value="AB_hydrolase_fold"/>
</dbReference>
<dbReference type="Pfam" id="PF00756">
    <property type="entry name" value="Esterase"/>
    <property type="match status" value="1"/>
</dbReference>
<keyword evidence="3" id="KW-0812">Transmembrane</keyword>
<dbReference type="SUPFAM" id="SSF53474">
    <property type="entry name" value="alpha/beta-Hydrolases"/>
    <property type="match status" value="1"/>
</dbReference>
<gene>
    <name evidence="4" type="ORF">BRW65_21125</name>
</gene>
<protein>
    <recommendedName>
        <fullName evidence="6">Esterase</fullName>
    </recommendedName>
</protein>
<name>A0A1Q4HQ93_9MYCO</name>
<dbReference type="STRING" id="53378.BRW65_21125"/>
<dbReference type="RefSeq" id="WP_073878071.1">
    <property type="nucleotide sequence ID" value="NZ_MPNT01000023.1"/>
</dbReference>
<evidence type="ECO:0000256" key="3">
    <source>
        <dbReference type="SAM" id="Phobius"/>
    </source>
</evidence>
<comment type="subcellular location">
    <subcellularLocation>
        <location evidence="1">Secreted</location>
    </subcellularLocation>
</comment>
<dbReference type="GO" id="GO:0016747">
    <property type="term" value="F:acyltransferase activity, transferring groups other than amino-acyl groups"/>
    <property type="evidence" value="ECO:0007669"/>
    <property type="project" value="TreeGrafter"/>
</dbReference>
<keyword evidence="3" id="KW-1133">Transmembrane helix</keyword>
<sequence length="434" mass="47463">MKSPLDWSLIDFPAQALLVVSVLCLLVALLWRRGRQWWLRAVPLSVVIAVLVAVAGYFTVNYRWHPYPDIIPWPLFAWGGFAALVLCLSAARMRRSGWPARALMVLGVLWSVLMIGAQANIHYAAFTTARKLVNPLLHPVSDLSSVTSSQPSAVRASAGGTLEQLWQPPANMPADGQVVKASIPASGRFTPREALIYLPPAYLANPRPELPVLVLLPGDPGAPRDWIDKVHVDDALGQFAAQHKGLAPVVVMADQQGVAENNPSCVDSTWGTPQTYLAEDLPRWVSANLQVSRDHRQWAIGGLSSGGTCSLLVALRAPQTFPNLVDMSGQREPILTSHAEIVTKLFNGDEAAYNNVTPKDIMAKRQYPDTNALITAGSDDRVYNPQQQEIYVACRQAGMKVQWREFPGGHTFAVFRASFEAAIPWLATRTGLAQ</sequence>
<keyword evidence="3" id="KW-0472">Membrane</keyword>
<keyword evidence="5" id="KW-1185">Reference proteome</keyword>
<dbReference type="InterPro" id="IPR050583">
    <property type="entry name" value="Mycobacterial_A85_antigen"/>
</dbReference>
<feature type="transmembrane region" description="Helical" evidence="3">
    <location>
        <begin position="70"/>
        <end position="91"/>
    </location>
</feature>
<feature type="transmembrane region" description="Helical" evidence="3">
    <location>
        <begin position="12"/>
        <end position="31"/>
    </location>
</feature>
<organism evidence="4 5">
    <name type="scientific">Mycobacterium paraffinicum</name>
    <dbReference type="NCBI Taxonomy" id="53378"/>
    <lineage>
        <taxon>Bacteria</taxon>
        <taxon>Bacillati</taxon>
        <taxon>Actinomycetota</taxon>
        <taxon>Actinomycetes</taxon>
        <taxon>Mycobacteriales</taxon>
        <taxon>Mycobacteriaceae</taxon>
        <taxon>Mycobacterium</taxon>
    </lineage>
</organism>
<keyword evidence="2" id="KW-0964">Secreted</keyword>
<evidence type="ECO:0000256" key="2">
    <source>
        <dbReference type="ARBA" id="ARBA00022525"/>
    </source>
</evidence>
<dbReference type="Proteomes" id="UP000186438">
    <property type="component" value="Unassembled WGS sequence"/>
</dbReference>
<dbReference type="InterPro" id="IPR000801">
    <property type="entry name" value="Esterase-like"/>
</dbReference>
<feature type="transmembrane region" description="Helical" evidence="3">
    <location>
        <begin position="38"/>
        <end position="58"/>
    </location>
</feature>
<proteinExistence type="predicted"/>
<comment type="caution">
    <text evidence="4">The sequence shown here is derived from an EMBL/GenBank/DDBJ whole genome shotgun (WGS) entry which is preliminary data.</text>
</comment>
<evidence type="ECO:0008006" key="6">
    <source>
        <dbReference type="Google" id="ProtNLM"/>
    </source>
</evidence>
<dbReference type="EMBL" id="MPNT01000023">
    <property type="protein sequence ID" value="OJZ70037.1"/>
    <property type="molecule type" value="Genomic_DNA"/>
</dbReference>
<accession>A0A1Q4HQ93</accession>
<reference evidence="4 5" key="1">
    <citation type="submission" date="2016-11" db="EMBL/GenBank/DDBJ databases">
        <title>Genome sequences of unsequenced Mycobacteria.</title>
        <authorList>
            <person name="Greninger A.L."/>
            <person name="Fang F."/>
            <person name="Jerome K.R."/>
        </authorList>
    </citation>
    <scope>NUCLEOTIDE SEQUENCE [LARGE SCALE GENOMIC DNA]</scope>
    <source>
        <strain evidence="4 5">M11</strain>
    </source>
</reference>
<evidence type="ECO:0000313" key="4">
    <source>
        <dbReference type="EMBL" id="OJZ70037.1"/>
    </source>
</evidence>
<feature type="transmembrane region" description="Helical" evidence="3">
    <location>
        <begin position="103"/>
        <end position="126"/>
    </location>
</feature>
<evidence type="ECO:0000313" key="5">
    <source>
        <dbReference type="Proteomes" id="UP000186438"/>
    </source>
</evidence>